<evidence type="ECO:0000313" key="2">
    <source>
        <dbReference type="EMBL" id="KAK3349845.1"/>
    </source>
</evidence>
<accession>A0AAJ0HFI5</accession>
<feature type="compositionally biased region" description="Basic and acidic residues" evidence="1">
    <location>
        <begin position="53"/>
        <end position="84"/>
    </location>
</feature>
<proteinExistence type="predicted"/>
<sequence length="123" mass="13513">MTHARQLVSVISLKSLRSLSLLPPVATQEQPTSITSFQSQCTSQSSYSTASKGHHEPSKSSSHDQAKKPAEKSNKKTQAELDEELRQKMEGIAGDGGSSGVEYEDGQPVTMKRSVRNNMFRYI</sequence>
<comment type="caution">
    <text evidence="2">The sequence shown here is derived from an EMBL/GenBank/DDBJ whole genome shotgun (WGS) entry which is preliminary data.</text>
</comment>
<reference evidence="2" key="1">
    <citation type="journal article" date="2023" name="Mol. Phylogenet. Evol.">
        <title>Genome-scale phylogeny and comparative genomics of the fungal order Sordariales.</title>
        <authorList>
            <person name="Hensen N."/>
            <person name="Bonometti L."/>
            <person name="Westerberg I."/>
            <person name="Brannstrom I.O."/>
            <person name="Guillou S."/>
            <person name="Cros-Aarteil S."/>
            <person name="Calhoun S."/>
            <person name="Haridas S."/>
            <person name="Kuo A."/>
            <person name="Mondo S."/>
            <person name="Pangilinan J."/>
            <person name="Riley R."/>
            <person name="LaButti K."/>
            <person name="Andreopoulos B."/>
            <person name="Lipzen A."/>
            <person name="Chen C."/>
            <person name="Yan M."/>
            <person name="Daum C."/>
            <person name="Ng V."/>
            <person name="Clum A."/>
            <person name="Steindorff A."/>
            <person name="Ohm R.A."/>
            <person name="Martin F."/>
            <person name="Silar P."/>
            <person name="Natvig D.O."/>
            <person name="Lalanne C."/>
            <person name="Gautier V."/>
            <person name="Ament-Velasquez S.L."/>
            <person name="Kruys A."/>
            <person name="Hutchinson M.I."/>
            <person name="Powell A.J."/>
            <person name="Barry K."/>
            <person name="Miller A.N."/>
            <person name="Grigoriev I.V."/>
            <person name="Debuchy R."/>
            <person name="Gladieux P."/>
            <person name="Hiltunen Thoren M."/>
            <person name="Johannesson H."/>
        </authorList>
    </citation>
    <scope>NUCLEOTIDE SEQUENCE</scope>
    <source>
        <strain evidence="2">CBS 955.72</strain>
    </source>
</reference>
<dbReference type="Proteomes" id="UP001275084">
    <property type="component" value="Unassembled WGS sequence"/>
</dbReference>
<evidence type="ECO:0000313" key="3">
    <source>
        <dbReference type="Proteomes" id="UP001275084"/>
    </source>
</evidence>
<reference evidence="2" key="2">
    <citation type="submission" date="2023-06" db="EMBL/GenBank/DDBJ databases">
        <authorList>
            <consortium name="Lawrence Berkeley National Laboratory"/>
            <person name="Haridas S."/>
            <person name="Hensen N."/>
            <person name="Bonometti L."/>
            <person name="Westerberg I."/>
            <person name="Brannstrom I.O."/>
            <person name="Guillou S."/>
            <person name="Cros-Aarteil S."/>
            <person name="Calhoun S."/>
            <person name="Kuo A."/>
            <person name="Mondo S."/>
            <person name="Pangilinan J."/>
            <person name="Riley R."/>
            <person name="Labutti K."/>
            <person name="Andreopoulos B."/>
            <person name="Lipzen A."/>
            <person name="Chen C."/>
            <person name="Yanf M."/>
            <person name="Daum C."/>
            <person name="Ng V."/>
            <person name="Clum A."/>
            <person name="Steindorff A."/>
            <person name="Ohm R."/>
            <person name="Martin F."/>
            <person name="Silar P."/>
            <person name="Natvig D."/>
            <person name="Lalanne C."/>
            <person name="Gautier V."/>
            <person name="Ament-Velasquez S.L."/>
            <person name="Kruys A."/>
            <person name="Hutchinson M.I."/>
            <person name="Powell A.J."/>
            <person name="Barry K."/>
            <person name="Miller A.N."/>
            <person name="Grigoriev I.V."/>
            <person name="Debuchy R."/>
            <person name="Gladieux P."/>
            <person name="Thoren M.H."/>
            <person name="Johannesson H."/>
        </authorList>
    </citation>
    <scope>NUCLEOTIDE SEQUENCE</scope>
    <source>
        <strain evidence="2">CBS 955.72</strain>
    </source>
</reference>
<keyword evidence="3" id="KW-1185">Reference proteome</keyword>
<name>A0AAJ0HFI5_9PEZI</name>
<protein>
    <submittedName>
        <fullName evidence="2">Uncharacterized protein</fullName>
    </submittedName>
</protein>
<dbReference type="EMBL" id="JAUIQD010000005">
    <property type="protein sequence ID" value="KAK3349845.1"/>
    <property type="molecule type" value="Genomic_DNA"/>
</dbReference>
<feature type="region of interest" description="Disordered" evidence="1">
    <location>
        <begin position="24"/>
        <end position="84"/>
    </location>
</feature>
<dbReference type="AlphaFoldDB" id="A0AAJ0HFI5"/>
<feature type="compositionally biased region" description="Low complexity" evidence="1">
    <location>
        <begin position="32"/>
        <end position="51"/>
    </location>
</feature>
<evidence type="ECO:0000256" key="1">
    <source>
        <dbReference type="SAM" id="MobiDB-lite"/>
    </source>
</evidence>
<organism evidence="2 3">
    <name type="scientific">Lasiosphaeria hispida</name>
    <dbReference type="NCBI Taxonomy" id="260671"/>
    <lineage>
        <taxon>Eukaryota</taxon>
        <taxon>Fungi</taxon>
        <taxon>Dikarya</taxon>
        <taxon>Ascomycota</taxon>
        <taxon>Pezizomycotina</taxon>
        <taxon>Sordariomycetes</taxon>
        <taxon>Sordariomycetidae</taxon>
        <taxon>Sordariales</taxon>
        <taxon>Lasiosphaeriaceae</taxon>
        <taxon>Lasiosphaeria</taxon>
    </lineage>
</organism>
<gene>
    <name evidence="2" type="ORF">B0T25DRAFT_250253</name>
</gene>